<protein>
    <submittedName>
        <fullName evidence="1">Uncharacterized protein</fullName>
    </submittedName>
</protein>
<evidence type="ECO:0000313" key="2">
    <source>
        <dbReference type="Proteomes" id="UP000526408"/>
    </source>
</evidence>
<keyword evidence="2" id="KW-1185">Reference proteome</keyword>
<dbReference type="Proteomes" id="UP000526408">
    <property type="component" value="Unassembled WGS sequence"/>
</dbReference>
<comment type="caution">
    <text evidence="1">The sequence shown here is derived from an EMBL/GenBank/DDBJ whole genome shotgun (WGS) entry which is preliminary data.</text>
</comment>
<organism evidence="1 2">
    <name type="scientific">Roseicyclus persicicus</name>
    <dbReference type="NCBI Taxonomy" id="2650661"/>
    <lineage>
        <taxon>Bacteria</taxon>
        <taxon>Pseudomonadati</taxon>
        <taxon>Pseudomonadota</taxon>
        <taxon>Alphaproteobacteria</taxon>
        <taxon>Rhodobacterales</taxon>
        <taxon>Roseobacteraceae</taxon>
        <taxon>Roseicyclus</taxon>
    </lineage>
</organism>
<accession>A0A7X6H1R0</accession>
<dbReference type="Pfam" id="PF20083">
    <property type="entry name" value="DUF6477"/>
    <property type="match status" value="1"/>
</dbReference>
<dbReference type="RefSeq" id="WP_168624799.1">
    <property type="nucleotide sequence ID" value="NZ_JAAZQQ010000007.1"/>
</dbReference>
<proteinExistence type="predicted"/>
<gene>
    <name evidence="1" type="ORF">HCU73_17605</name>
</gene>
<evidence type="ECO:0000313" key="1">
    <source>
        <dbReference type="EMBL" id="NKX46413.1"/>
    </source>
</evidence>
<sequence length="80" mass="8553">MTDLTAALSRMRRPGLLLRAARMAALTGDAHRRAARRPVQALLAEEEKLNAARLGGGLGYSPTRHVEVMSAILCAARSVS</sequence>
<dbReference type="AlphaFoldDB" id="A0A7X6H1R0"/>
<dbReference type="InterPro" id="IPR045516">
    <property type="entry name" value="DUF6477"/>
</dbReference>
<reference evidence="1 2" key="1">
    <citation type="submission" date="2020-04" db="EMBL/GenBank/DDBJ databases">
        <authorList>
            <person name="Yoon J."/>
        </authorList>
    </citation>
    <scope>NUCLEOTIDE SEQUENCE [LARGE SCALE GENOMIC DNA]</scope>
    <source>
        <strain evidence="1 2">KMU-115</strain>
    </source>
</reference>
<dbReference type="EMBL" id="JAAZQQ010000007">
    <property type="protein sequence ID" value="NKX46413.1"/>
    <property type="molecule type" value="Genomic_DNA"/>
</dbReference>
<name>A0A7X6H1R0_9RHOB</name>